<dbReference type="PROSITE" id="PS51257">
    <property type="entry name" value="PROKAR_LIPOPROTEIN"/>
    <property type="match status" value="1"/>
</dbReference>
<feature type="signal peptide" evidence="1">
    <location>
        <begin position="1"/>
        <end position="21"/>
    </location>
</feature>
<keyword evidence="3" id="KW-1185">Reference proteome</keyword>
<dbReference type="KEGG" id="plal:FXN65_11925"/>
<dbReference type="EMBL" id="CP043311">
    <property type="protein sequence ID" value="QEY62747.1"/>
    <property type="molecule type" value="Genomic_DNA"/>
</dbReference>
<dbReference type="RefSeq" id="WP_151133403.1">
    <property type="nucleotide sequence ID" value="NZ_CP043311.1"/>
</dbReference>
<proteinExistence type="predicted"/>
<dbReference type="NCBIfam" id="TIGR02448">
    <property type="entry name" value="conserverd hypothetical protein"/>
    <property type="match status" value="1"/>
</dbReference>
<evidence type="ECO:0000313" key="3">
    <source>
        <dbReference type="Proteomes" id="UP000327179"/>
    </source>
</evidence>
<feature type="chain" id="PRO_5023814993" evidence="1">
    <location>
        <begin position="22"/>
        <end position="105"/>
    </location>
</feature>
<name>A0A5J6QK41_9GAMM</name>
<keyword evidence="1" id="KW-0732">Signal</keyword>
<reference evidence="2 3" key="1">
    <citation type="submission" date="2019-08" db="EMBL/GenBank/DDBJ databases">
        <title>Whole-genome Sequencing of e-waste polymer degrading bacterium Pseudomonas sp. strain PE08.</title>
        <authorList>
            <person name="Kirdat K."/>
            <person name="Debbarma P."/>
            <person name="Narawade N."/>
            <person name="Suyal D."/>
            <person name="Thorat V."/>
            <person name="Shouche Y."/>
            <person name="Goel R."/>
            <person name="Yadav A."/>
        </authorList>
    </citation>
    <scope>NUCLEOTIDE SEQUENCE [LARGE SCALE GENOMIC DNA]</scope>
    <source>
        <strain evidence="2 3">PE08</strain>
    </source>
</reference>
<dbReference type="Proteomes" id="UP000327179">
    <property type="component" value="Chromosome"/>
</dbReference>
<dbReference type="InterPro" id="IPR012661">
    <property type="entry name" value="CHP02448"/>
</dbReference>
<gene>
    <name evidence="2" type="ORF">FXN65_11925</name>
</gene>
<evidence type="ECO:0000313" key="2">
    <source>
        <dbReference type="EMBL" id="QEY62747.1"/>
    </source>
</evidence>
<protein>
    <submittedName>
        <fullName evidence="2">DUF2388 domain-containing protein</fullName>
    </submittedName>
</protein>
<evidence type="ECO:0000256" key="1">
    <source>
        <dbReference type="SAM" id="SignalP"/>
    </source>
</evidence>
<sequence>MDRLRALMIATLLAACGPARAMDGQGNSVDHFTVATSLGTAAVSESTSHPVQPYTAARDDALAYVASAGGIHGAQLEQALRHYRHMHPQSTLSDMQLALAIASQG</sequence>
<organism evidence="2 3">
    <name type="scientific">Metapseudomonas lalkuanensis</name>
    <dbReference type="NCBI Taxonomy" id="2604832"/>
    <lineage>
        <taxon>Bacteria</taxon>
        <taxon>Pseudomonadati</taxon>
        <taxon>Pseudomonadota</taxon>
        <taxon>Gammaproteobacteria</taxon>
        <taxon>Pseudomonadales</taxon>
        <taxon>Pseudomonadaceae</taxon>
        <taxon>Metapseudomonas</taxon>
    </lineage>
</organism>
<dbReference type="AlphaFoldDB" id="A0A5J6QK41"/>
<accession>A0A5J6QK41</accession>
<dbReference type="Pfam" id="PF09498">
    <property type="entry name" value="DUF2388"/>
    <property type="match status" value="1"/>
</dbReference>